<keyword evidence="3" id="KW-1185">Reference proteome</keyword>
<dbReference type="PANTHER" id="PTHR16078">
    <property type="entry name" value="COILED-COIL DOMAIN-CONTAINING PROTEIN 87"/>
    <property type="match status" value="1"/>
</dbReference>
<proteinExistence type="predicted"/>
<protein>
    <submittedName>
        <fullName evidence="2">Uncharacterized protein</fullName>
    </submittedName>
</protein>
<feature type="region of interest" description="Disordered" evidence="1">
    <location>
        <begin position="312"/>
        <end position="342"/>
    </location>
</feature>
<evidence type="ECO:0000256" key="1">
    <source>
        <dbReference type="SAM" id="MobiDB-lite"/>
    </source>
</evidence>
<evidence type="ECO:0000313" key="2">
    <source>
        <dbReference type="Ensembl" id="ENSPKIP00000021590.1"/>
    </source>
</evidence>
<dbReference type="Proteomes" id="UP000261540">
    <property type="component" value="Unplaced"/>
</dbReference>
<sequence length="449" mass="51067">TATMMSQLRLVCHDLSGVNHDPSLSQEDNQQLQSDIFSEILRVCERLCLHYIHLRDVLRKRGVFGDQANRSRLCAQMTLDCAKQIEEEIGELNLECVYDLIPCHLEETTHRKQGCQSMPELEQGSLLEELGLEPPPSRAPSPVVLLGLEPSSCREKEPISAAEDLREIDLEMDLPALISALPRSGSSKLHLLRQTLQKFTEEEEDHGTAKSAVMEEPLHPQPVAVSVSLTPKSIARTAPPRVSDRVFTETVKLHMYPPVYSHLTGEKPHKVTSGTNDSRQHWSKSHLSVDDYMKYISNQRLDYLGEVFHLHDSDDSDEEENRKRKALAQHEEKRQSQKIDSQKRIKEEFAAGVWNVNSGLLGGLGNESLPNDQLQVCLERIWKALSFPSSQRLEMAIKYSSPSYQSRLKEAITAWERTAKLIQQRETLLAQLEMFERGASDPSRFFQHF</sequence>
<reference evidence="2" key="2">
    <citation type="submission" date="2025-09" db="UniProtKB">
        <authorList>
            <consortium name="Ensembl"/>
        </authorList>
    </citation>
    <scope>IDENTIFICATION</scope>
</reference>
<dbReference type="GeneTree" id="ENSGT00390000018647"/>
<feature type="compositionally biased region" description="Basic and acidic residues" evidence="1">
    <location>
        <begin position="328"/>
        <end position="342"/>
    </location>
</feature>
<name>A0A3B3RUR6_9TELE</name>
<accession>A0A3B3RUR6</accession>
<evidence type="ECO:0000313" key="3">
    <source>
        <dbReference type="Proteomes" id="UP000261540"/>
    </source>
</evidence>
<dbReference type="AlphaFoldDB" id="A0A3B3RUR6"/>
<organism evidence="2 3">
    <name type="scientific">Paramormyrops kingsleyae</name>
    <dbReference type="NCBI Taxonomy" id="1676925"/>
    <lineage>
        <taxon>Eukaryota</taxon>
        <taxon>Metazoa</taxon>
        <taxon>Chordata</taxon>
        <taxon>Craniata</taxon>
        <taxon>Vertebrata</taxon>
        <taxon>Euteleostomi</taxon>
        <taxon>Actinopterygii</taxon>
        <taxon>Neopterygii</taxon>
        <taxon>Teleostei</taxon>
        <taxon>Osteoglossocephala</taxon>
        <taxon>Osteoglossomorpha</taxon>
        <taxon>Osteoglossiformes</taxon>
        <taxon>Mormyridae</taxon>
        <taxon>Paramormyrops</taxon>
    </lineage>
</organism>
<reference evidence="2" key="1">
    <citation type="submission" date="2025-08" db="UniProtKB">
        <authorList>
            <consortium name="Ensembl"/>
        </authorList>
    </citation>
    <scope>IDENTIFICATION</scope>
</reference>
<dbReference type="InterPro" id="IPR037383">
    <property type="entry name" value="CCDC87"/>
</dbReference>
<dbReference type="Ensembl" id="ENSPKIT00000002231.1">
    <property type="protein sequence ID" value="ENSPKIP00000021590.1"/>
    <property type="gene ID" value="ENSPKIG00000005922.1"/>
</dbReference>
<dbReference type="PANTHER" id="PTHR16078:SF1">
    <property type="entry name" value="COILED-COIL DOMAIN-CONTAINING PROTEIN 87"/>
    <property type="match status" value="1"/>
</dbReference>